<reference evidence="1 2" key="1">
    <citation type="submission" date="2015-12" db="EMBL/GenBank/DDBJ databases">
        <title>Genome sequence of Mucilaginibacter gotjawali.</title>
        <authorList>
            <person name="Lee J.S."/>
            <person name="Lee K.C."/>
            <person name="Kim K.K."/>
            <person name="Lee B.W."/>
        </authorList>
    </citation>
    <scope>NUCLEOTIDE SEQUENCE [LARGE SCALE GENOMIC DNA]</scope>
    <source>
        <strain evidence="1 2">SA3-7</strain>
    </source>
</reference>
<dbReference type="OrthoDB" id="1343312at2"/>
<dbReference type="RefSeq" id="WP_096350102.1">
    <property type="nucleotide sequence ID" value="NZ_AP017313.1"/>
</dbReference>
<dbReference type="EMBL" id="AP017313">
    <property type="protein sequence ID" value="BAU52825.1"/>
    <property type="molecule type" value="Genomic_DNA"/>
</dbReference>
<evidence type="ECO:0000313" key="1">
    <source>
        <dbReference type="EMBL" id="BAU52825.1"/>
    </source>
</evidence>
<name>A0A120MYC1_9SPHI</name>
<accession>A0A120MYC1</accession>
<protein>
    <submittedName>
        <fullName evidence="1">Uncharacterized protein</fullName>
    </submittedName>
</protein>
<organism evidence="1 2">
    <name type="scientific">Mucilaginibacter gotjawali</name>
    <dbReference type="NCBI Taxonomy" id="1550579"/>
    <lineage>
        <taxon>Bacteria</taxon>
        <taxon>Pseudomonadati</taxon>
        <taxon>Bacteroidota</taxon>
        <taxon>Sphingobacteriia</taxon>
        <taxon>Sphingobacteriales</taxon>
        <taxon>Sphingobacteriaceae</taxon>
        <taxon>Mucilaginibacter</taxon>
    </lineage>
</organism>
<dbReference type="KEGG" id="mgot:MgSA37_00989"/>
<dbReference type="AlphaFoldDB" id="A0A120MYC1"/>
<dbReference type="InterPro" id="IPR053865">
    <property type="entry name" value="DUF6934"/>
</dbReference>
<sequence length="147" mass="17283">MNLERYPYFASNDFKDYEFYSDGPKGRIRKVIMYTKIQDNPAMYNLSFGDADVETGIVYDDVISNNQDRDTVLATVANTINEFCDHYGNHWIFATGSTQSRTRLYQMGIARLWREINIDFDVYGEKNGKWQPFHMGVNYDAFLVKRR</sequence>
<dbReference type="Proteomes" id="UP000218263">
    <property type="component" value="Chromosome"/>
</dbReference>
<gene>
    <name evidence="1" type="ORF">MgSA37_00989</name>
</gene>
<proteinExistence type="predicted"/>
<evidence type="ECO:0000313" key="2">
    <source>
        <dbReference type="Proteomes" id="UP000218263"/>
    </source>
</evidence>
<keyword evidence="2" id="KW-1185">Reference proteome</keyword>
<dbReference type="Pfam" id="PF22028">
    <property type="entry name" value="DUF6934"/>
    <property type="match status" value="1"/>
</dbReference>